<feature type="compositionally biased region" description="Polar residues" evidence="1">
    <location>
        <begin position="112"/>
        <end position="121"/>
    </location>
</feature>
<feature type="compositionally biased region" description="Basic and acidic residues" evidence="1">
    <location>
        <begin position="101"/>
        <end position="110"/>
    </location>
</feature>
<dbReference type="AlphaFoldDB" id="D8MMR1"/>
<dbReference type="GeneID" id="90510596"/>
<dbReference type="eggNOG" id="ENOG50339I8">
    <property type="taxonomic scope" value="Bacteria"/>
</dbReference>
<keyword evidence="4" id="KW-1185">Reference proteome</keyword>
<dbReference type="KEGG" id="ebi:EbC_05870"/>
<reference evidence="3 4" key="1">
    <citation type="journal article" date="2010" name="BMC Genomics">
        <title>Genome comparison of the epiphytic bacteria Erwinia billingiae and E. tasmaniensis with the pear pathogen E. pyrifoliae.</title>
        <authorList>
            <person name="Kube M."/>
            <person name="Migdoll A.M."/>
            <person name="Gehring I."/>
            <person name="Heitmann K."/>
            <person name="Mayer Y."/>
            <person name="Kuhl H."/>
            <person name="Knaust F."/>
            <person name="Geider K."/>
            <person name="Reinhardt R."/>
        </authorList>
    </citation>
    <scope>NUCLEOTIDE SEQUENCE [LARGE SCALE GENOMIC DNA]</scope>
    <source>
        <strain evidence="3 4">Eb661</strain>
    </source>
</reference>
<organism evidence="4">
    <name type="scientific">Erwinia billingiae (strain Eb661)</name>
    <dbReference type="NCBI Taxonomy" id="634500"/>
    <lineage>
        <taxon>Bacteria</taxon>
        <taxon>Pseudomonadati</taxon>
        <taxon>Pseudomonadota</taxon>
        <taxon>Gammaproteobacteria</taxon>
        <taxon>Enterobacterales</taxon>
        <taxon>Erwiniaceae</taxon>
        <taxon>Erwinia</taxon>
    </lineage>
</organism>
<proteinExistence type="predicted"/>
<dbReference type="RefSeq" id="WP_013200623.1">
    <property type="nucleotide sequence ID" value="NC_014306.1"/>
</dbReference>
<keyword evidence="2" id="KW-0732">Signal</keyword>
<sequence>MNTVANSKMKGYLAASLLLVTGCASATTSPTVNSVIKQVKSTVEKEKLVSDPACTDYLFTKDAEKGMDLVDVMEKQGGTCPGDPQVQHRLFSVYVDKKTHQMVSDKDDPKNGNLSLLQPAE</sequence>
<dbReference type="HOGENOM" id="CLU_2142386_0_0_6"/>
<gene>
    <name evidence="3" type="ordered locus">EbC_05870</name>
</gene>
<evidence type="ECO:0000313" key="4">
    <source>
        <dbReference type="Proteomes" id="UP000008793"/>
    </source>
</evidence>
<feature type="region of interest" description="Disordered" evidence="1">
    <location>
        <begin position="101"/>
        <end position="121"/>
    </location>
</feature>
<accession>D8MMR1</accession>
<evidence type="ECO:0000313" key="3">
    <source>
        <dbReference type="EMBL" id="CAX58118.1"/>
    </source>
</evidence>
<dbReference type="Proteomes" id="UP000008793">
    <property type="component" value="Chromosome"/>
</dbReference>
<feature type="chain" id="PRO_5003118007" evidence="2">
    <location>
        <begin position="27"/>
        <end position="121"/>
    </location>
</feature>
<protein>
    <submittedName>
        <fullName evidence="3">Conserved uncharacterized protein</fullName>
    </submittedName>
</protein>
<name>D8MMR1_ERWBE</name>
<evidence type="ECO:0000256" key="2">
    <source>
        <dbReference type="SAM" id="SignalP"/>
    </source>
</evidence>
<feature type="signal peptide" evidence="2">
    <location>
        <begin position="1"/>
        <end position="26"/>
    </location>
</feature>
<evidence type="ECO:0000256" key="1">
    <source>
        <dbReference type="SAM" id="MobiDB-lite"/>
    </source>
</evidence>
<dbReference type="EMBL" id="FP236843">
    <property type="protein sequence ID" value="CAX58118.1"/>
    <property type="molecule type" value="Genomic_DNA"/>
</dbReference>